<protein>
    <submittedName>
        <fullName evidence="3">Tripartite tricarboxylate transporter substrate binding protein</fullName>
    </submittedName>
</protein>
<dbReference type="RefSeq" id="WP_209375253.1">
    <property type="nucleotide sequence ID" value="NZ_JAGIZA010000010.1"/>
</dbReference>
<keyword evidence="2" id="KW-0732">Signal</keyword>
<dbReference type="PANTHER" id="PTHR42928">
    <property type="entry name" value="TRICARBOXYLATE-BINDING PROTEIN"/>
    <property type="match status" value="1"/>
</dbReference>
<feature type="signal peptide" evidence="2">
    <location>
        <begin position="1"/>
        <end position="24"/>
    </location>
</feature>
<dbReference type="SUPFAM" id="SSF53850">
    <property type="entry name" value="Periplasmic binding protein-like II"/>
    <property type="match status" value="1"/>
</dbReference>
<comment type="caution">
    <text evidence="3">The sequence shown here is derived from an EMBL/GenBank/DDBJ whole genome shotgun (WGS) entry which is preliminary data.</text>
</comment>
<accession>A0A940N0M9</accession>
<dbReference type="Proteomes" id="UP000677537">
    <property type="component" value="Unassembled WGS sequence"/>
</dbReference>
<evidence type="ECO:0000256" key="2">
    <source>
        <dbReference type="SAM" id="SignalP"/>
    </source>
</evidence>
<dbReference type="Gene3D" id="3.40.190.150">
    <property type="entry name" value="Bordetella uptake gene, domain 1"/>
    <property type="match status" value="1"/>
</dbReference>
<dbReference type="PANTHER" id="PTHR42928:SF5">
    <property type="entry name" value="BLR1237 PROTEIN"/>
    <property type="match status" value="1"/>
</dbReference>
<sequence>MHRRALLAMPALLAAPLLGGPALAQDWKPAAPVRFIVPFPPGSSIDLVGRLVADGAGPVLSQNVVVENRPGAGTLVAVQAVKTMPPDGQAALVVANSFTVNPNLHKPKPYDPLADFTPLALLVEMPHVVVCHPGLAANFQEFLAKARQPGQGLSFGSNGQGTSQHMGMEHLKLLAGLNAQHVPYRGTPQMMTDLLAGRVDYTFANMPDVLQMIRERQVAPLAVVARQRHRLLPDVPTLAELGFPQVISDSWYGVVMPAGARPEVAAGLSKAWLDSLNRPATRAKMEELGLDILGGGPADLVTRIQRDTGVYAEVIRAANLQPG</sequence>
<dbReference type="AlphaFoldDB" id="A0A940N0M9"/>
<evidence type="ECO:0000313" key="3">
    <source>
        <dbReference type="EMBL" id="MBP0494520.1"/>
    </source>
</evidence>
<dbReference type="InterPro" id="IPR042100">
    <property type="entry name" value="Bug_dom1"/>
</dbReference>
<keyword evidence="4" id="KW-1185">Reference proteome</keyword>
<dbReference type="EMBL" id="JAGIZA010000010">
    <property type="protein sequence ID" value="MBP0494520.1"/>
    <property type="molecule type" value="Genomic_DNA"/>
</dbReference>
<evidence type="ECO:0000256" key="1">
    <source>
        <dbReference type="ARBA" id="ARBA00006987"/>
    </source>
</evidence>
<evidence type="ECO:0000313" key="4">
    <source>
        <dbReference type="Proteomes" id="UP000677537"/>
    </source>
</evidence>
<feature type="chain" id="PRO_5038082367" evidence="2">
    <location>
        <begin position="25"/>
        <end position="323"/>
    </location>
</feature>
<reference evidence="3" key="1">
    <citation type="submission" date="2021-03" db="EMBL/GenBank/DDBJ databases">
        <authorList>
            <person name="So Y."/>
        </authorList>
    </citation>
    <scope>NUCLEOTIDE SEQUENCE</scope>
    <source>
        <strain evidence="3">SG15</strain>
    </source>
</reference>
<dbReference type="Pfam" id="PF03401">
    <property type="entry name" value="TctC"/>
    <property type="match status" value="1"/>
</dbReference>
<organism evidence="3 4">
    <name type="scientific">Roseomonas indoligenes</name>
    <dbReference type="NCBI Taxonomy" id="2820811"/>
    <lineage>
        <taxon>Bacteria</taxon>
        <taxon>Pseudomonadati</taxon>
        <taxon>Pseudomonadota</taxon>
        <taxon>Alphaproteobacteria</taxon>
        <taxon>Acetobacterales</taxon>
        <taxon>Roseomonadaceae</taxon>
        <taxon>Roseomonas</taxon>
    </lineage>
</organism>
<dbReference type="InterPro" id="IPR005064">
    <property type="entry name" value="BUG"/>
</dbReference>
<dbReference type="Gene3D" id="3.40.190.10">
    <property type="entry name" value="Periplasmic binding protein-like II"/>
    <property type="match status" value="1"/>
</dbReference>
<gene>
    <name evidence="3" type="ORF">J5Y10_17185</name>
</gene>
<comment type="similarity">
    <text evidence="1">Belongs to the UPF0065 (bug) family.</text>
</comment>
<proteinExistence type="inferred from homology"/>
<name>A0A940N0M9_9PROT</name>
<dbReference type="PIRSF" id="PIRSF017082">
    <property type="entry name" value="YflP"/>
    <property type="match status" value="1"/>
</dbReference>